<keyword evidence="1" id="KW-0378">Hydrolase</keyword>
<organism evidence="1 2">
    <name type="scientific">Holotrichia oblita</name>
    <name type="common">Chafer beetle</name>
    <dbReference type="NCBI Taxonomy" id="644536"/>
    <lineage>
        <taxon>Eukaryota</taxon>
        <taxon>Metazoa</taxon>
        <taxon>Ecdysozoa</taxon>
        <taxon>Arthropoda</taxon>
        <taxon>Hexapoda</taxon>
        <taxon>Insecta</taxon>
        <taxon>Pterygota</taxon>
        <taxon>Neoptera</taxon>
        <taxon>Endopterygota</taxon>
        <taxon>Coleoptera</taxon>
        <taxon>Polyphaga</taxon>
        <taxon>Scarabaeiformia</taxon>
        <taxon>Scarabaeidae</taxon>
        <taxon>Melolonthinae</taxon>
        <taxon>Holotrichia</taxon>
    </lineage>
</organism>
<proteinExistence type="predicted"/>
<keyword evidence="1" id="KW-0067">ATP-binding</keyword>
<evidence type="ECO:0000313" key="1">
    <source>
        <dbReference type="EMBL" id="KAI4471139.1"/>
    </source>
</evidence>
<dbReference type="Proteomes" id="UP001056778">
    <property type="component" value="Chromosome 1"/>
</dbReference>
<dbReference type="EMBL" id="CM043015">
    <property type="protein sequence ID" value="KAI4471139.1"/>
    <property type="molecule type" value="Genomic_DNA"/>
</dbReference>
<accession>A0ACB9TWW3</accession>
<protein>
    <submittedName>
        <fullName evidence="1">Dna2/nam7 helicase family</fullName>
    </submittedName>
</protein>
<keyword evidence="1" id="KW-0347">Helicase</keyword>
<evidence type="ECO:0000313" key="2">
    <source>
        <dbReference type="Proteomes" id="UP001056778"/>
    </source>
</evidence>
<gene>
    <name evidence="1" type="ORF">MML48_1g07814</name>
</gene>
<sequence>MKKFNSKRKVVKNNHKISSFFTKTVNTNNTATANKNISFVDLTDEVIPATPFSNPKIQNNKVLHTITNTDESSKRKRIDSEIEYTLETPKLGENQPKKKHNAESENNIQSTSKFFEHDPSTSNKEQVHRSSTLHTPKKFNISKKTPNKSKSPARLFSKSPIDSFNVEVIQNFVKITPSKSSGKSKMLTPNKSSKKKQHSILEYISPSPSKSEQAQINNESTPDRSPSTPGQVILHSKAKINLNLKFGSTTPAKVDSSVTIDADPKTAIQLPEMLDIDDSWDKFEIEEYFLELSTPQHCVVTSYSKDKNDVLLTVKSTKTNEKAKCKLEGFWIWSKINVGCTIYITGIKDNNSDIWKITNEGGLLVYEPDMLLSNTAVVGALFCKRRSIFKEKFLGFEPENKVMLIGGLIHTLLQGVLKIKTADALKIEDMLHKLLLTRSTVKAMYNCSLSFEDLKTEMMQFVPQIIKFMKDYVLQRPNPTYLKDNWRGTIDSIQDIEENIWCTELGIKGKIDVSISSGKNIMPVELKTGRARVSLEHRGQVMLYILMMTKLGYNVSSGLLLYLREGVLQEIPYNEREKRDLILLRNELAYYLTRKVELNKNVDKVNGNNVLSWNQKINSLKPPELPEPINHSACEKCPYNVICSTFLKYENVDLTSNKVLNSMKEQGLSHLTDAHIQYFLHFCNLLDLESREKTGKHVSEIYTKTPQEREKLGKTITNVKVTKAVTECDGLYEHTFEKLGTERNTTFLTSGVGENSYVIVSTDKRPAIASGLVSFIDHKRISVILERNLNAKYADTTFHIDTYDSNTVFSFNFTSLAILLEATEQADRLRRLIIDKEPATFKRKLPKIIASKAPSILKRLNRAQQQAVLKACSANDYLLIKGMPGAGKTATIVAVVQLLVELGNTILITSHTHAAVDNVCVRLKKYNVNVLRLGSTGRIHSDIQSMSEYELTKRCKTPEELDEIYTKAKVFAVTCFGSKHPIFNKLVVDVCIVDESTQVIQTSLFRALSASKKFILIGDPDQLPPVVKNTDALKLGLSESLFDRLQNPDATATLNLNYRMNSCITQLANSLTYKGELQIANETIANATLKIPNLLNLAKNYKGEKWLLDVLDNSLENSVKILDTGSQSNILENCQDPNINTYEIGIVNYLTTVLLEVLS</sequence>
<name>A0ACB9TWW3_HOLOL</name>
<keyword evidence="2" id="KW-1185">Reference proteome</keyword>
<keyword evidence="1" id="KW-0547">Nucleotide-binding</keyword>
<reference evidence="1" key="1">
    <citation type="submission" date="2022-04" db="EMBL/GenBank/DDBJ databases">
        <title>Chromosome-scale genome assembly of Holotrichia oblita Faldermann.</title>
        <authorList>
            <person name="Rongchong L."/>
        </authorList>
    </citation>
    <scope>NUCLEOTIDE SEQUENCE</scope>
    <source>
        <strain evidence="1">81SQS9</strain>
    </source>
</reference>
<comment type="caution">
    <text evidence="1">The sequence shown here is derived from an EMBL/GenBank/DDBJ whole genome shotgun (WGS) entry which is preliminary data.</text>
</comment>